<evidence type="ECO:0000313" key="2">
    <source>
        <dbReference type="Proteomes" id="UP000510660"/>
    </source>
</evidence>
<dbReference type="AlphaFoldDB" id="A0A7H9E7A7"/>
<evidence type="ECO:0000313" key="1">
    <source>
        <dbReference type="EMBL" id="QLL73523.1"/>
    </source>
</evidence>
<reference evidence="1 2" key="1">
    <citation type="submission" date="2020-01" db="EMBL/GenBank/DDBJ databases">
        <title>Complete and circular genome sequences of six lactobacillus isolates from horses.</title>
        <authorList>
            <person name="Hassan H.M."/>
        </authorList>
    </citation>
    <scope>NUCLEOTIDE SEQUENCE [LARGE SCALE GENOMIC DNA]</scope>
    <source>
        <strain evidence="1 2">1D</strain>
    </source>
</reference>
<sequence length="88" mass="10222">MANNGLHIDPEKFAFEFAKVARKMNYKNSDLIPEAKKFLLSYLSAYYLISDFNKIEQTDFKNGDGKELSFDQLIDKIQQMNADQMFKG</sequence>
<protein>
    <submittedName>
        <fullName evidence="1">Uncharacterized protein</fullName>
    </submittedName>
</protein>
<dbReference type="Proteomes" id="UP000510660">
    <property type="component" value="Chromosome"/>
</dbReference>
<dbReference type="RefSeq" id="WP_180861814.1">
    <property type="nucleotide sequence ID" value="NZ_CP047415.1"/>
</dbReference>
<name>A0A7H9E7A7_9LACO</name>
<organism evidence="1 2">
    <name type="scientific">Lactobacillus crispatus</name>
    <dbReference type="NCBI Taxonomy" id="47770"/>
    <lineage>
        <taxon>Bacteria</taxon>
        <taxon>Bacillati</taxon>
        <taxon>Bacillota</taxon>
        <taxon>Bacilli</taxon>
        <taxon>Lactobacillales</taxon>
        <taxon>Lactobacillaceae</taxon>
        <taxon>Lactobacillus</taxon>
    </lineage>
</organism>
<dbReference type="EMBL" id="CP047415">
    <property type="protein sequence ID" value="QLL73523.1"/>
    <property type="molecule type" value="Genomic_DNA"/>
</dbReference>
<proteinExistence type="predicted"/>
<accession>A0A7H9E7A7</accession>
<gene>
    <name evidence="1" type="ORF">GTO85_03630</name>
</gene>